<feature type="non-terminal residue" evidence="1">
    <location>
        <position position="129"/>
    </location>
</feature>
<protein>
    <submittedName>
        <fullName evidence="1">Uncharacterized protein</fullName>
    </submittedName>
</protein>
<gene>
    <name evidence="1" type="ORF">METZ01_LOCUS296888</name>
</gene>
<accession>A0A382M4R8</accession>
<evidence type="ECO:0000313" key="1">
    <source>
        <dbReference type="EMBL" id="SVC44034.1"/>
    </source>
</evidence>
<sequence>VDWRRLAQGADAGKDAWKSGVRHARLTRFTSGGFTMQNCVGATFTRLTRLSLITSLAGAMSITIPVSVSAQRATGAERPDDRNTSRVLGNMELTAADNVVKGVVDRLDFESYKALIKGLTEFGDREQGT</sequence>
<proteinExistence type="predicted"/>
<organism evidence="1">
    <name type="scientific">marine metagenome</name>
    <dbReference type="NCBI Taxonomy" id="408172"/>
    <lineage>
        <taxon>unclassified sequences</taxon>
        <taxon>metagenomes</taxon>
        <taxon>ecological metagenomes</taxon>
    </lineage>
</organism>
<feature type="non-terminal residue" evidence="1">
    <location>
        <position position="1"/>
    </location>
</feature>
<name>A0A382M4R8_9ZZZZ</name>
<reference evidence="1" key="1">
    <citation type="submission" date="2018-05" db="EMBL/GenBank/DDBJ databases">
        <authorList>
            <person name="Lanie J.A."/>
            <person name="Ng W.-L."/>
            <person name="Kazmierczak K.M."/>
            <person name="Andrzejewski T.M."/>
            <person name="Davidsen T.M."/>
            <person name="Wayne K.J."/>
            <person name="Tettelin H."/>
            <person name="Glass J.I."/>
            <person name="Rusch D."/>
            <person name="Podicherti R."/>
            <person name="Tsui H.-C.T."/>
            <person name="Winkler M.E."/>
        </authorList>
    </citation>
    <scope>NUCLEOTIDE SEQUENCE</scope>
</reference>
<dbReference type="EMBL" id="UINC01091346">
    <property type="protein sequence ID" value="SVC44034.1"/>
    <property type="molecule type" value="Genomic_DNA"/>
</dbReference>
<dbReference type="AlphaFoldDB" id="A0A382M4R8"/>